<proteinExistence type="predicted"/>
<dbReference type="Proteomes" id="UP000245959">
    <property type="component" value="Unassembled WGS sequence"/>
</dbReference>
<accession>A0A2U1B7E1</accession>
<dbReference type="InterPro" id="IPR016040">
    <property type="entry name" value="NAD(P)-bd_dom"/>
</dbReference>
<dbReference type="GeneID" id="78294555"/>
<protein>
    <submittedName>
        <fullName evidence="2">Nucleoside-diphosphate-sugar epimerase</fullName>
    </submittedName>
</protein>
<reference evidence="2 3" key="1">
    <citation type="submission" date="2018-04" db="EMBL/GenBank/DDBJ databases">
        <title>Genomic Encyclopedia of Type Strains, Phase IV (KMG-IV): sequencing the most valuable type-strain genomes for metagenomic binning, comparative biology and taxonomic classification.</title>
        <authorList>
            <person name="Goeker M."/>
        </authorList>
    </citation>
    <scope>NUCLEOTIDE SEQUENCE [LARGE SCALE GENOMIC DNA]</scope>
    <source>
        <strain evidence="2 3">DSM 14823</strain>
    </source>
</reference>
<evidence type="ECO:0000313" key="3">
    <source>
        <dbReference type="Proteomes" id="UP000245959"/>
    </source>
</evidence>
<dbReference type="SUPFAM" id="SSF51735">
    <property type="entry name" value="NAD(P)-binding Rossmann-fold domains"/>
    <property type="match status" value="1"/>
</dbReference>
<organism evidence="2 3">
    <name type="scientific">Victivallis vadensis</name>
    <dbReference type="NCBI Taxonomy" id="172901"/>
    <lineage>
        <taxon>Bacteria</taxon>
        <taxon>Pseudomonadati</taxon>
        <taxon>Lentisphaerota</taxon>
        <taxon>Lentisphaeria</taxon>
        <taxon>Victivallales</taxon>
        <taxon>Victivallaceae</taxon>
        <taxon>Victivallis</taxon>
    </lineage>
</organism>
<dbReference type="RefSeq" id="WP_116883235.1">
    <property type="nucleotide sequence ID" value="NZ_CABMMC010000016.1"/>
</dbReference>
<dbReference type="PANTHER" id="PTHR43000">
    <property type="entry name" value="DTDP-D-GLUCOSE 4,6-DEHYDRATASE-RELATED"/>
    <property type="match status" value="1"/>
</dbReference>
<name>A0A2U1B7E1_9BACT</name>
<dbReference type="EMBL" id="QEKH01000006">
    <property type="protein sequence ID" value="PVY44605.1"/>
    <property type="molecule type" value="Genomic_DNA"/>
</dbReference>
<comment type="caution">
    <text evidence="2">The sequence shown here is derived from an EMBL/GenBank/DDBJ whole genome shotgun (WGS) entry which is preliminary data.</text>
</comment>
<dbReference type="Gene3D" id="3.40.50.720">
    <property type="entry name" value="NAD(P)-binding Rossmann-like Domain"/>
    <property type="match status" value="1"/>
</dbReference>
<dbReference type="OrthoDB" id="7941246at2"/>
<evidence type="ECO:0000259" key="1">
    <source>
        <dbReference type="Pfam" id="PF13460"/>
    </source>
</evidence>
<feature type="domain" description="NAD(P)-binding" evidence="1">
    <location>
        <begin position="11"/>
        <end position="162"/>
    </location>
</feature>
<gene>
    <name evidence="2" type="ORF">C8D82_106123</name>
</gene>
<dbReference type="AlphaFoldDB" id="A0A2U1B7E1"/>
<keyword evidence="3" id="KW-1185">Reference proteome</keyword>
<dbReference type="InterPro" id="IPR036291">
    <property type="entry name" value="NAD(P)-bd_dom_sf"/>
</dbReference>
<evidence type="ECO:0000313" key="2">
    <source>
        <dbReference type="EMBL" id="PVY44605.1"/>
    </source>
</evidence>
<dbReference type="Pfam" id="PF13460">
    <property type="entry name" value="NAD_binding_10"/>
    <property type="match status" value="1"/>
</dbReference>
<sequence>MNTPRKVLVLGATGAMGRYLVPLLADLGYQVDAVSLDEVKSDRPNVNCIKADAKDREVLKRLLANGCDGIVDFMIYSTAELPGALAFLPAHTDHYVYLSTYRIYDDKEHPVKESSPRLLDTADNLVLRNSDDYSVYKARGENILRALPNRNWTIVRPAITYSYLRNQLVTLEAPDTVGRAFAGKAVVLPEQARNVQATMSWGGDVARMIAGLLFNEHARGEAFTVATAEHHSWGEIADYYKAICNLEAVWVDKEDYIRILRPDPYDFGARWQLEYDRLFDRIMDNSKVLAATGISQSELTPLYDGLEREISRCPKDYPWPVNRRMDDYLAAMR</sequence>